<gene>
    <name evidence="2" type="ORF">A2113_00600</name>
</gene>
<dbReference type="STRING" id="1802591.A2113_00600"/>
<evidence type="ECO:0000256" key="1">
    <source>
        <dbReference type="SAM" id="Phobius"/>
    </source>
</evidence>
<feature type="transmembrane region" description="Helical" evidence="1">
    <location>
        <begin position="19"/>
        <end position="37"/>
    </location>
</feature>
<comment type="caution">
    <text evidence="2">The sequence shown here is derived from an EMBL/GenBank/DDBJ whole genome shotgun (WGS) entry which is preliminary data.</text>
</comment>
<name>A0A1G1W0J9_9BACT</name>
<evidence type="ECO:0000313" key="3">
    <source>
        <dbReference type="Proteomes" id="UP000176299"/>
    </source>
</evidence>
<sequence length="74" mass="8480">MICDLHYIVMYRIFNTFTVFWLVVFAGIILSLIGIFLTKQRKQALIVLGISIGLIFIRVAFEILAIQFGCIIID</sequence>
<accession>A0A1G1W0J9</accession>
<dbReference type="AlphaFoldDB" id="A0A1G1W0J9"/>
<feature type="transmembrane region" description="Helical" evidence="1">
    <location>
        <begin position="44"/>
        <end position="68"/>
    </location>
</feature>
<keyword evidence="1" id="KW-0472">Membrane</keyword>
<organism evidence="2 3">
    <name type="scientific">Candidatus Woykebacteria bacterium GWA1_44_8</name>
    <dbReference type="NCBI Taxonomy" id="1802591"/>
    <lineage>
        <taxon>Bacteria</taxon>
        <taxon>Candidatus Woykeibacteriota</taxon>
    </lineage>
</organism>
<keyword evidence="1" id="KW-0812">Transmembrane</keyword>
<proteinExistence type="predicted"/>
<dbReference type="Proteomes" id="UP000176299">
    <property type="component" value="Unassembled WGS sequence"/>
</dbReference>
<reference evidence="2 3" key="1">
    <citation type="journal article" date="2016" name="Nat. Commun.">
        <title>Thousands of microbial genomes shed light on interconnected biogeochemical processes in an aquifer system.</title>
        <authorList>
            <person name="Anantharaman K."/>
            <person name="Brown C.T."/>
            <person name="Hug L.A."/>
            <person name="Sharon I."/>
            <person name="Castelle C.J."/>
            <person name="Probst A.J."/>
            <person name="Thomas B.C."/>
            <person name="Singh A."/>
            <person name="Wilkins M.J."/>
            <person name="Karaoz U."/>
            <person name="Brodie E.L."/>
            <person name="Williams K.H."/>
            <person name="Hubbard S.S."/>
            <person name="Banfield J.F."/>
        </authorList>
    </citation>
    <scope>NUCLEOTIDE SEQUENCE [LARGE SCALE GENOMIC DNA]</scope>
</reference>
<evidence type="ECO:0000313" key="2">
    <source>
        <dbReference type="EMBL" id="OGY21192.1"/>
    </source>
</evidence>
<protein>
    <submittedName>
        <fullName evidence="2">Uncharacterized protein</fullName>
    </submittedName>
</protein>
<dbReference type="EMBL" id="MHCN01000017">
    <property type="protein sequence ID" value="OGY21192.1"/>
    <property type="molecule type" value="Genomic_DNA"/>
</dbReference>
<keyword evidence="1" id="KW-1133">Transmembrane helix</keyword>